<name>A0A498CFJ5_9MICO</name>
<proteinExistence type="predicted"/>
<sequence>MTPGRQGVACTRSWAILVPISIVTAWARVQLVDEASFVDTLAPLASDAAVQDMIVDETMAAIAARVDFAALTSDVIDGVAGLIPQIDRVVILGTGENLALVRTGYAVATAVGYWLPLVSLGLFLLGVLIARRRSTALLGSGVPLLIGGGSLAIGIAIGAGLMGTVASQADLSPSALGVIYQQVSAGMAHTAAIIALLGAVIAVLAWTNGASRPAVAVRAGVESVNSGLRRSLAGCGVDTGRFGRWMSAQRGVVRAAIAALAIIWRLALRPLTAGEVFLVLIVALVAWWLSELVQVREDETTPIAVVEVVVEETAGQSAIRD</sequence>
<feature type="transmembrane region" description="Helical" evidence="1">
    <location>
        <begin position="186"/>
        <end position="206"/>
    </location>
</feature>
<evidence type="ECO:0000313" key="2">
    <source>
        <dbReference type="EMBL" id="RLK53016.1"/>
    </source>
</evidence>
<reference evidence="2 3" key="1">
    <citation type="journal article" date="2015" name="Stand. Genomic Sci.">
        <title>Genomic Encyclopedia of Bacterial and Archaeal Type Strains, Phase III: the genomes of soil and plant-associated and newly described type strains.</title>
        <authorList>
            <person name="Whitman W.B."/>
            <person name="Woyke T."/>
            <person name="Klenk H.P."/>
            <person name="Zhou Y."/>
            <person name="Lilburn T.G."/>
            <person name="Beck B.J."/>
            <person name="De Vos P."/>
            <person name="Vandamme P."/>
            <person name="Eisen J.A."/>
            <person name="Garrity G."/>
            <person name="Hugenholtz P."/>
            <person name="Kyrpides N.C."/>
        </authorList>
    </citation>
    <scope>NUCLEOTIDE SEQUENCE [LARGE SCALE GENOMIC DNA]</scope>
    <source>
        <strain evidence="2 3">S2T63</strain>
    </source>
</reference>
<keyword evidence="1" id="KW-0472">Membrane</keyword>
<evidence type="ECO:0000313" key="3">
    <source>
        <dbReference type="Proteomes" id="UP000273158"/>
    </source>
</evidence>
<keyword evidence="1" id="KW-1133">Transmembrane helix</keyword>
<evidence type="ECO:0000256" key="1">
    <source>
        <dbReference type="SAM" id="Phobius"/>
    </source>
</evidence>
<dbReference type="EMBL" id="RCDB01000001">
    <property type="protein sequence ID" value="RLK53016.1"/>
    <property type="molecule type" value="Genomic_DNA"/>
</dbReference>
<protein>
    <submittedName>
        <fullName evidence="2">Uncharacterized protein</fullName>
    </submittedName>
</protein>
<feature type="transmembrane region" description="Helical" evidence="1">
    <location>
        <begin position="273"/>
        <end position="290"/>
    </location>
</feature>
<keyword evidence="1" id="KW-0812">Transmembrane</keyword>
<keyword evidence="3" id="KW-1185">Reference proteome</keyword>
<feature type="transmembrane region" description="Helical" evidence="1">
    <location>
        <begin position="142"/>
        <end position="166"/>
    </location>
</feature>
<dbReference type="AlphaFoldDB" id="A0A498CFJ5"/>
<organism evidence="2 3">
    <name type="scientific">Microbacterium telephonicum</name>
    <dbReference type="NCBI Taxonomy" id="1714841"/>
    <lineage>
        <taxon>Bacteria</taxon>
        <taxon>Bacillati</taxon>
        <taxon>Actinomycetota</taxon>
        <taxon>Actinomycetes</taxon>
        <taxon>Micrococcales</taxon>
        <taxon>Microbacteriaceae</taxon>
        <taxon>Microbacterium</taxon>
    </lineage>
</organism>
<feature type="transmembrane region" description="Helical" evidence="1">
    <location>
        <begin position="251"/>
        <end position="267"/>
    </location>
</feature>
<comment type="caution">
    <text evidence="2">The sequence shown here is derived from an EMBL/GenBank/DDBJ whole genome shotgun (WGS) entry which is preliminary data.</text>
</comment>
<feature type="transmembrane region" description="Helical" evidence="1">
    <location>
        <begin position="111"/>
        <end position="130"/>
    </location>
</feature>
<gene>
    <name evidence="2" type="ORF">C7474_0978</name>
</gene>
<accession>A0A498CFJ5</accession>
<dbReference type="Proteomes" id="UP000273158">
    <property type="component" value="Unassembled WGS sequence"/>
</dbReference>